<evidence type="ECO:0000313" key="2">
    <source>
        <dbReference type="EMBL" id="ACS59968.1"/>
    </source>
</evidence>
<feature type="domain" description="KaiC-like" evidence="1">
    <location>
        <begin position="2"/>
        <end position="57"/>
    </location>
</feature>
<reference evidence="2 3" key="1">
    <citation type="journal article" date="2010" name="Stand. Genomic Sci.">
        <title>Complete genome sequence of Rhizobium leguminosarum bv. trifolii strain WSM1325, an effective microsymbiont of annual Mediterranean clovers.</title>
        <authorList>
            <person name="Reeve W."/>
            <person name="O'Hara G."/>
            <person name="Chain P."/>
            <person name="Ardley J."/>
            <person name="Brau L."/>
            <person name="Nandesena K."/>
            <person name="Tiwari R."/>
            <person name="Copeland A."/>
            <person name="Nolan M."/>
            <person name="Han C."/>
            <person name="Brettin T."/>
            <person name="Land M."/>
            <person name="Ovchinikova G."/>
            <person name="Ivanova N."/>
            <person name="Mavromatis K."/>
            <person name="Markowitz V."/>
            <person name="Kyrpides N."/>
            <person name="Melino V."/>
            <person name="Denton M."/>
            <person name="Yates R."/>
            <person name="Howieson J."/>
        </authorList>
    </citation>
    <scope>NUCLEOTIDE SEQUENCE [LARGE SCALE GENOMIC DNA]</scope>
    <source>
        <strain evidence="2 3">WSM1325</strain>
        <plasmid evidence="3">Plasmid pR132502</plasmid>
    </source>
</reference>
<dbReference type="Proteomes" id="UP000002256">
    <property type="component" value="Plasmid pR132502"/>
</dbReference>
<dbReference type="PANTHER" id="PTHR42926:SF1">
    <property type="entry name" value="CIRCADIAN CLOCK OSCILLATOR PROTEIN KAIC 1"/>
    <property type="match status" value="1"/>
</dbReference>
<geneLocation type="plasmid" evidence="2 3">
    <name>pR132502</name>
</geneLocation>
<protein>
    <recommendedName>
        <fullName evidence="1">KaiC-like domain-containing protein</fullName>
    </recommendedName>
</protein>
<dbReference type="EMBL" id="CP001624">
    <property type="protein sequence ID" value="ACS59968.1"/>
    <property type="molecule type" value="Genomic_DNA"/>
</dbReference>
<dbReference type="Gene3D" id="3.40.50.300">
    <property type="entry name" value="P-loop containing nucleotide triphosphate hydrolases"/>
    <property type="match status" value="1"/>
</dbReference>
<gene>
    <name evidence="2" type="ordered locus">Rleg_6936</name>
</gene>
<dbReference type="InterPro" id="IPR014774">
    <property type="entry name" value="KaiC-like_dom"/>
</dbReference>
<keyword evidence="2" id="KW-0614">Plasmid</keyword>
<organism evidence="2 3">
    <name type="scientific">Rhizobium leguminosarum bv. trifolii (strain WSM1325)</name>
    <dbReference type="NCBI Taxonomy" id="395491"/>
    <lineage>
        <taxon>Bacteria</taxon>
        <taxon>Pseudomonadati</taxon>
        <taxon>Pseudomonadota</taxon>
        <taxon>Alphaproteobacteria</taxon>
        <taxon>Hyphomicrobiales</taxon>
        <taxon>Rhizobiaceae</taxon>
        <taxon>Rhizobium/Agrobacterium group</taxon>
        <taxon>Rhizobium</taxon>
    </lineage>
</organism>
<sequence>MLQGARGSGKTTAAPRFLRAGVEVAESCVYVALSQTAAELNAIALSHGWTLDGIRVEELARPGSVDEADERSIFMTSDLRLNERLPSRNTSPAVSSMTACLKFGSSLEIRPAAAANLLPSRHTRLRLEDPTYRSQIVGIKKLRKETAMTSTLFDRPLFVKRGHHIQEVASLEDLFDLLDEWPAERRGMTYEVLVKACRLAAQGIFPLNSLHENVRRYLIKERALANIDELPLAKEGVLPRSLTS</sequence>
<dbReference type="HOGENOM" id="CLU_1137335_0_0_5"/>
<dbReference type="InterPro" id="IPR051347">
    <property type="entry name" value="Circadian_clock_KaiC-rel"/>
</dbReference>
<evidence type="ECO:0000259" key="1">
    <source>
        <dbReference type="Pfam" id="PF06745"/>
    </source>
</evidence>
<proteinExistence type="predicted"/>
<dbReference type="InterPro" id="IPR027417">
    <property type="entry name" value="P-loop_NTPase"/>
</dbReference>
<dbReference type="KEGG" id="rlg:Rleg_6936"/>
<dbReference type="PANTHER" id="PTHR42926">
    <property type="match status" value="1"/>
</dbReference>
<evidence type="ECO:0000313" key="3">
    <source>
        <dbReference type="Proteomes" id="UP000002256"/>
    </source>
</evidence>
<accession>C6B7B0</accession>
<name>C6B7B0_RHILS</name>
<dbReference type="Pfam" id="PF06745">
    <property type="entry name" value="ATPase"/>
    <property type="match status" value="1"/>
</dbReference>
<dbReference type="AlphaFoldDB" id="C6B7B0"/>